<feature type="signal peptide" evidence="7">
    <location>
        <begin position="1"/>
        <end position="21"/>
    </location>
</feature>
<keyword evidence="2" id="KW-0812">Transmembrane</keyword>
<sequence>MAHILKLFGIVISFLVISSSCENDSSSDNTKDEAPKILYDSNEKYFHVHAVRDAKLAKSLWINMDSIEKTDFDKEWQPAYDEQFAPTLRYLKSVQLSFRFPFYGYLIDEITLDIDGRICMKKILYRNEECHSFVAPLATKLSFHKDESYIKYNDTGKSLIVQWGNVDLYPQFYYEEQNVTMQVTLYENGTIEFVYKQILSSLFALFDDEFITVVNIGTRDSMGFIGYDEHPYGVIALQERLNKDFDVTNGTVIVMTSLPTCNWFTSCELCTLSKIYFKCVWCHQLKRCTNHGNDRTYNAWLSSGCVNNYVSSSDHADKCNKPDELS</sequence>
<dbReference type="InterPro" id="IPR031152">
    <property type="entry name" value="PLXDC"/>
</dbReference>
<feature type="chain" id="PRO_5035807355" description="PSI domain-containing protein" evidence="7">
    <location>
        <begin position="22"/>
        <end position="326"/>
    </location>
</feature>
<evidence type="ECO:0000256" key="2">
    <source>
        <dbReference type="ARBA" id="ARBA00022692"/>
    </source>
</evidence>
<gene>
    <name evidence="8" type="ORF">CLODIP_2_CD12586</name>
</gene>
<dbReference type="Pfam" id="PF01437">
    <property type="entry name" value="PSI"/>
    <property type="match status" value="1"/>
</dbReference>
<evidence type="ECO:0000256" key="3">
    <source>
        <dbReference type="ARBA" id="ARBA00022729"/>
    </source>
</evidence>
<keyword evidence="9" id="KW-1185">Reference proteome</keyword>
<dbReference type="PANTHER" id="PTHR13055:SF12">
    <property type="entry name" value="LD40707P"/>
    <property type="match status" value="1"/>
</dbReference>
<name>A0A8S1CY13_9INSE</name>
<evidence type="ECO:0000256" key="1">
    <source>
        <dbReference type="ARBA" id="ARBA00004479"/>
    </source>
</evidence>
<organism evidence="8 9">
    <name type="scientific">Cloeon dipterum</name>
    <dbReference type="NCBI Taxonomy" id="197152"/>
    <lineage>
        <taxon>Eukaryota</taxon>
        <taxon>Metazoa</taxon>
        <taxon>Ecdysozoa</taxon>
        <taxon>Arthropoda</taxon>
        <taxon>Hexapoda</taxon>
        <taxon>Insecta</taxon>
        <taxon>Pterygota</taxon>
        <taxon>Palaeoptera</taxon>
        <taxon>Ephemeroptera</taxon>
        <taxon>Pisciforma</taxon>
        <taxon>Baetidae</taxon>
        <taxon>Cloeon</taxon>
    </lineage>
</organism>
<protein>
    <recommendedName>
        <fullName evidence="10">PSI domain-containing protein</fullName>
    </recommendedName>
</protein>
<evidence type="ECO:0000313" key="9">
    <source>
        <dbReference type="Proteomes" id="UP000494165"/>
    </source>
</evidence>
<dbReference type="PROSITE" id="PS51257">
    <property type="entry name" value="PROKAR_LIPOPROTEIN"/>
    <property type="match status" value="1"/>
</dbReference>
<dbReference type="InterPro" id="IPR002165">
    <property type="entry name" value="Plexin_repeat"/>
</dbReference>
<evidence type="ECO:0000256" key="6">
    <source>
        <dbReference type="ARBA" id="ARBA00023180"/>
    </source>
</evidence>
<keyword evidence="3 7" id="KW-0732">Signal</keyword>
<dbReference type="AlphaFoldDB" id="A0A8S1CY13"/>
<comment type="caution">
    <text evidence="8">The sequence shown here is derived from an EMBL/GenBank/DDBJ whole genome shotgun (WGS) entry which is preliminary data.</text>
</comment>
<reference evidence="8 9" key="1">
    <citation type="submission" date="2020-04" db="EMBL/GenBank/DDBJ databases">
        <authorList>
            <person name="Alioto T."/>
            <person name="Alioto T."/>
            <person name="Gomez Garrido J."/>
        </authorList>
    </citation>
    <scope>NUCLEOTIDE SEQUENCE [LARGE SCALE GENOMIC DNA]</scope>
</reference>
<evidence type="ECO:0000313" key="8">
    <source>
        <dbReference type="EMBL" id="CAB3372983.1"/>
    </source>
</evidence>
<keyword evidence="5" id="KW-0472">Membrane</keyword>
<evidence type="ECO:0000256" key="4">
    <source>
        <dbReference type="ARBA" id="ARBA00022989"/>
    </source>
</evidence>
<dbReference type="Proteomes" id="UP000494165">
    <property type="component" value="Unassembled WGS sequence"/>
</dbReference>
<keyword evidence="6" id="KW-0325">Glycoprotein</keyword>
<dbReference type="EMBL" id="CADEPI010000079">
    <property type="protein sequence ID" value="CAB3372983.1"/>
    <property type="molecule type" value="Genomic_DNA"/>
</dbReference>
<comment type="subcellular location">
    <subcellularLocation>
        <location evidence="1">Membrane</location>
        <topology evidence="1">Single-pass type I membrane protein</topology>
    </subcellularLocation>
</comment>
<dbReference type="GO" id="GO:0016020">
    <property type="term" value="C:membrane"/>
    <property type="evidence" value="ECO:0007669"/>
    <property type="project" value="UniProtKB-SubCell"/>
</dbReference>
<dbReference type="OrthoDB" id="6285106at2759"/>
<evidence type="ECO:0000256" key="7">
    <source>
        <dbReference type="SAM" id="SignalP"/>
    </source>
</evidence>
<evidence type="ECO:0008006" key="10">
    <source>
        <dbReference type="Google" id="ProtNLM"/>
    </source>
</evidence>
<evidence type="ECO:0000256" key="5">
    <source>
        <dbReference type="ARBA" id="ARBA00023136"/>
    </source>
</evidence>
<accession>A0A8S1CY13</accession>
<dbReference type="PANTHER" id="PTHR13055">
    <property type="entry name" value="TUMOR ENDOTHELIAL MARKER 7 RELATED"/>
    <property type="match status" value="1"/>
</dbReference>
<proteinExistence type="predicted"/>
<keyword evidence="4" id="KW-1133">Transmembrane helix</keyword>